<keyword evidence="4" id="KW-1185">Reference proteome</keyword>
<feature type="domain" description="STAS" evidence="2">
    <location>
        <begin position="20"/>
        <end position="119"/>
    </location>
</feature>
<gene>
    <name evidence="3" type="ORF">SAMN05443668_101824</name>
</gene>
<dbReference type="InterPro" id="IPR002645">
    <property type="entry name" value="STAS_dom"/>
</dbReference>
<dbReference type="Pfam" id="PF01740">
    <property type="entry name" value="STAS"/>
    <property type="match status" value="1"/>
</dbReference>
<dbReference type="RefSeq" id="WP_073251481.1">
    <property type="nucleotide sequence ID" value="NZ_FRCS01000001.1"/>
</dbReference>
<dbReference type="InterPro" id="IPR036513">
    <property type="entry name" value="STAS_dom_sf"/>
</dbReference>
<feature type="region of interest" description="Disordered" evidence="1">
    <location>
        <begin position="1"/>
        <end position="21"/>
    </location>
</feature>
<dbReference type="STRING" id="134849.SAMN05443668_101824"/>
<dbReference type="SUPFAM" id="SSF52091">
    <property type="entry name" value="SpoIIaa-like"/>
    <property type="match status" value="1"/>
</dbReference>
<evidence type="ECO:0000313" key="4">
    <source>
        <dbReference type="Proteomes" id="UP000184440"/>
    </source>
</evidence>
<protein>
    <submittedName>
        <fullName evidence="3">Anti-anti-sigma factor</fullName>
    </submittedName>
</protein>
<evidence type="ECO:0000313" key="3">
    <source>
        <dbReference type="EMBL" id="SHM53273.1"/>
    </source>
</evidence>
<proteinExistence type="predicted"/>
<dbReference type="PROSITE" id="PS50801">
    <property type="entry name" value="STAS"/>
    <property type="match status" value="1"/>
</dbReference>
<dbReference type="Gene3D" id="3.30.750.24">
    <property type="entry name" value="STAS domain"/>
    <property type="match status" value="1"/>
</dbReference>
<dbReference type="AlphaFoldDB" id="A0A1M7JKH9"/>
<dbReference type="Proteomes" id="UP000184440">
    <property type="component" value="Unassembled WGS sequence"/>
</dbReference>
<reference evidence="3 4" key="1">
    <citation type="submission" date="2016-11" db="EMBL/GenBank/DDBJ databases">
        <authorList>
            <person name="Jaros S."/>
            <person name="Januszkiewicz K."/>
            <person name="Wedrychowicz H."/>
        </authorList>
    </citation>
    <scope>NUCLEOTIDE SEQUENCE [LARGE SCALE GENOMIC DNA]</scope>
    <source>
        <strain evidence="3 4">DSM 46144</strain>
    </source>
</reference>
<dbReference type="CDD" id="cd07043">
    <property type="entry name" value="STAS_anti-anti-sigma_factors"/>
    <property type="match status" value="1"/>
</dbReference>
<dbReference type="EMBL" id="FRCS01000001">
    <property type="protein sequence ID" value="SHM53273.1"/>
    <property type="molecule type" value="Genomic_DNA"/>
</dbReference>
<evidence type="ECO:0000256" key="1">
    <source>
        <dbReference type="SAM" id="MobiDB-lite"/>
    </source>
</evidence>
<sequence>MAPEPASGVRRATPPAERPGVVQVENGGGLLRIRLTGAVDAVLAPRLDTVVADVVAAQPIDVRLDLAEVDFLGSHGMAFLVRIQHAVRAAGRVAAVDAASRHARVALRIAGLEHFLNLS</sequence>
<accession>A0A1M7JKH9</accession>
<organism evidence="3 4">
    <name type="scientific">Cryptosporangium aurantiacum</name>
    <dbReference type="NCBI Taxonomy" id="134849"/>
    <lineage>
        <taxon>Bacteria</taxon>
        <taxon>Bacillati</taxon>
        <taxon>Actinomycetota</taxon>
        <taxon>Actinomycetes</taxon>
        <taxon>Cryptosporangiales</taxon>
        <taxon>Cryptosporangiaceae</taxon>
        <taxon>Cryptosporangium</taxon>
    </lineage>
</organism>
<name>A0A1M7JKH9_9ACTN</name>
<evidence type="ECO:0000259" key="2">
    <source>
        <dbReference type="PROSITE" id="PS50801"/>
    </source>
</evidence>